<evidence type="ECO:0000256" key="1">
    <source>
        <dbReference type="PROSITE-ProRule" id="PRU00024"/>
    </source>
</evidence>
<dbReference type="RefSeq" id="XP_022336178.1">
    <property type="nucleotide sequence ID" value="XM_022480470.1"/>
</dbReference>
<evidence type="ECO:0000313" key="4">
    <source>
        <dbReference type="RefSeq" id="XP_022336178.1"/>
    </source>
</evidence>
<dbReference type="Gene3D" id="2.120.10.30">
    <property type="entry name" value="TolB, C-terminal domain"/>
    <property type="match status" value="2"/>
</dbReference>
<dbReference type="SUPFAM" id="SSF101898">
    <property type="entry name" value="NHL repeat"/>
    <property type="match status" value="1"/>
</dbReference>
<keyword evidence="1" id="KW-0863">Zinc-finger</keyword>
<evidence type="ECO:0000313" key="3">
    <source>
        <dbReference type="Proteomes" id="UP000694844"/>
    </source>
</evidence>
<keyword evidence="3" id="KW-1185">Reference proteome</keyword>
<dbReference type="SMART" id="SM00336">
    <property type="entry name" value="BBOX"/>
    <property type="match status" value="4"/>
</dbReference>
<dbReference type="GeneID" id="111132644"/>
<dbReference type="PANTHER" id="PTHR25462:SF296">
    <property type="entry name" value="MEIOTIC P26, ISOFORM F"/>
    <property type="match status" value="1"/>
</dbReference>
<dbReference type="SUPFAM" id="SSF63829">
    <property type="entry name" value="Calcium-dependent phosphotriesterase"/>
    <property type="match status" value="1"/>
</dbReference>
<feature type="domain" description="B box-type" evidence="2">
    <location>
        <begin position="65"/>
        <end position="102"/>
    </location>
</feature>
<dbReference type="Proteomes" id="UP000694844">
    <property type="component" value="Chromosome 5"/>
</dbReference>
<protein>
    <submittedName>
        <fullName evidence="4">LOW QUALITY PROTEIN: uncharacterized protein LOC111132644</fullName>
    </submittedName>
</protein>
<dbReference type="OrthoDB" id="6145362at2759"/>
<name>A0A8B8E9B1_CRAVI</name>
<evidence type="ECO:0000259" key="2">
    <source>
        <dbReference type="PROSITE" id="PS50119"/>
    </source>
</evidence>
<dbReference type="KEGG" id="cvn:111132644"/>
<keyword evidence="1" id="KW-0862">Zinc</keyword>
<feature type="domain" description="B box-type" evidence="2">
    <location>
        <begin position="619"/>
        <end position="656"/>
    </location>
</feature>
<dbReference type="InterPro" id="IPR011042">
    <property type="entry name" value="6-blade_b-propeller_TolB-like"/>
</dbReference>
<gene>
    <name evidence="4" type="primary">LOC111132644</name>
</gene>
<dbReference type="Gene3D" id="3.30.160.60">
    <property type="entry name" value="Classic Zinc Finger"/>
    <property type="match status" value="2"/>
</dbReference>
<dbReference type="PROSITE" id="PS50119">
    <property type="entry name" value="ZF_BBOX"/>
    <property type="match status" value="4"/>
</dbReference>
<organism evidence="3 4">
    <name type="scientific">Crassostrea virginica</name>
    <name type="common">Eastern oyster</name>
    <dbReference type="NCBI Taxonomy" id="6565"/>
    <lineage>
        <taxon>Eukaryota</taxon>
        <taxon>Metazoa</taxon>
        <taxon>Spiralia</taxon>
        <taxon>Lophotrochozoa</taxon>
        <taxon>Mollusca</taxon>
        <taxon>Bivalvia</taxon>
        <taxon>Autobranchia</taxon>
        <taxon>Pteriomorphia</taxon>
        <taxon>Ostreida</taxon>
        <taxon>Ostreoidea</taxon>
        <taxon>Ostreidae</taxon>
        <taxon>Crassostrea</taxon>
    </lineage>
</organism>
<sequence>MDPRHSAQDVLRCTLCKTELALMHCNVCHTHLCKDCVVIHFSDKSQVHTVVPIEQFLSTLNCPKCPKHPTKQCELHCKQCDVPFCTSCISSGQHLGHKAIDIFEDFDVKKEILKKDLQEIENSIFPKYEETASNIQIQKADQRRNSQKLTAELKKHGEALHKEIDIIIQNKQAEMDVMDSKYQAALNKQEDAINNTIIEMKQVIQDLKSLLDPCNVNLVSKYQSRIEEFRKLPHKLKISLPTFQPVKVNRERIMKQFGTIIPLSIETEEQGYTVPSLGTKSSPSDRPLLDVPQLITELNTSYNYLCHVSCPSDDEIWTRGADKNLKLYNLKGELVRSVQTKSGNKPEDIAVTRSGGLVYTDYSDSSINLEIGTQIQTLITLQGWKPLGVCSTLSGDLLVSMDSDDNKQSKVVRYSGSTEKQSILWDDKDKPIYTSGKIKYLSENRNLDICVADNDARAVVVVSAVGKLRFRYTGPPSTPRKSFEPVGITTDSQANILTSDLNNHSIHIIDQDGRFLRYIDNCDLQWPWGLYVDSRDNLFVAEITITRLDPLFLTMDPRHSAQDVLRCTLCKTELALMHCNVCHTHLCKDCVVIHFSDKSQAHNVVPIEQFLSTLSYPKCPNHPTKQCELHCKQCDIPICASCVSSRKHFGHDIVDIFEDFEAKKEILKKDLQEIESSIFPKYEESASNIQIQKADQKKNSQKLIAELKKHGEALHKEIDMIIQSKQAEIDVMDSKHQAALDKQEVAINKTITEIKQVIQDLKSLLDTSNVNLFSKYQSRIEEFRKLPLKLRISLPTFQPVKVNREQIMKQFGSISSLSIWYMVSSPGAKSSSLNRPLLDVPQLLTELDTGYESLYGLSCLSDDEIWTRGYDKNLELYNLNGVLVRSIQTKSGNSPEDIAVTRGGGLVYTDYNDSSINLVSGTQIQTLITLRGWKPRGVCSTLSGDLLVSMDSDDDKQSKVVRYSGSTKKQSIQRDDQGNPLYTSGGFKYLSENRNLDICVADCDAHAVVVVSAAGKLRFRYTGPPSTPRESFRPVGITTDSRGNIITSYFNNKSIHIINQDGNFLRYIHNCSLQWPRDLCVDSRDNLFVAEDFTHKMKKIQYYQ</sequence>
<feature type="domain" description="B box-type" evidence="2">
    <location>
        <begin position="562"/>
        <end position="607"/>
    </location>
</feature>
<accession>A0A8B8E9B1</accession>
<dbReference type="InterPro" id="IPR000315">
    <property type="entry name" value="Znf_B-box"/>
</dbReference>
<dbReference type="CDD" id="cd19756">
    <property type="entry name" value="Bbox2"/>
    <property type="match status" value="2"/>
</dbReference>
<keyword evidence="1" id="KW-0479">Metal-binding</keyword>
<dbReference type="Pfam" id="PF00643">
    <property type="entry name" value="zf-B_box"/>
    <property type="match status" value="2"/>
</dbReference>
<feature type="domain" description="B box-type" evidence="2">
    <location>
        <begin position="8"/>
        <end position="53"/>
    </location>
</feature>
<dbReference type="PANTHER" id="PTHR25462">
    <property type="entry name" value="BONUS, ISOFORM C-RELATED"/>
    <property type="match status" value="1"/>
</dbReference>
<dbReference type="SUPFAM" id="SSF57845">
    <property type="entry name" value="B-box zinc-binding domain"/>
    <property type="match status" value="2"/>
</dbReference>
<dbReference type="AlphaFoldDB" id="A0A8B8E9B1"/>
<reference evidence="4" key="1">
    <citation type="submission" date="2025-08" db="UniProtKB">
        <authorList>
            <consortium name="RefSeq"/>
        </authorList>
    </citation>
    <scope>IDENTIFICATION</scope>
    <source>
        <tissue evidence="4">Whole sample</tissue>
    </source>
</reference>
<dbReference type="InterPro" id="IPR047153">
    <property type="entry name" value="TRIM45/56/19-like"/>
</dbReference>
<dbReference type="GO" id="GO:0008270">
    <property type="term" value="F:zinc ion binding"/>
    <property type="evidence" value="ECO:0007669"/>
    <property type="project" value="UniProtKB-KW"/>
</dbReference>
<proteinExistence type="predicted"/>